<dbReference type="EMBL" id="MKKU01000913">
    <property type="protein sequence ID" value="RNF00032.1"/>
    <property type="molecule type" value="Genomic_DNA"/>
</dbReference>
<sequence>MPIGEGEAAADCAVDFGPAPSLSLRLCGWRLHRVSLPSHDGRNAAPRLLLVCRVAPAAAASFRGREGKVRGTPRRRVDCGSLSFLAGAASFVSLRVQFQCV</sequence>
<reference evidence="1 2" key="1">
    <citation type="journal article" date="2018" name="BMC Genomics">
        <title>Genomic comparison of Trypanosoma conorhini and Trypanosoma rangeli to Trypanosoma cruzi strains of high and low virulence.</title>
        <authorList>
            <person name="Bradwell K.R."/>
            <person name="Koparde V.N."/>
            <person name="Matveyev A.V."/>
            <person name="Serrano M.G."/>
            <person name="Alves J.M."/>
            <person name="Parikh H."/>
            <person name="Huang B."/>
            <person name="Lee V."/>
            <person name="Espinosa-Alvarez O."/>
            <person name="Ortiz P.A."/>
            <person name="Costa-Martins A.G."/>
            <person name="Teixeira M.M."/>
            <person name="Buck G.A."/>
        </authorList>
    </citation>
    <scope>NUCLEOTIDE SEQUENCE [LARGE SCALE GENOMIC DNA]</scope>
    <source>
        <strain evidence="1 2">025E</strain>
    </source>
</reference>
<dbReference type="RefSeq" id="XP_029224161.1">
    <property type="nucleotide sequence ID" value="XM_029375752.1"/>
</dbReference>
<proteinExistence type="predicted"/>
<dbReference type="Proteomes" id="UP000284403">
    <property type="component" value="Unassembled WGS sequence"/>
</dbReference>
<accession>A0A422N3M1</accession>
<dbReference type="AlphaFoldDB" id="A0A422N3M1"/>
<keyword evidence="2" id="KW-1185">Reference proteome</keyword>
<dbReference type="GeneID" id="40322532"/>
<protein>
    <submittedName>
        <fullName evidence="1">Uncharacterized protein</fullName>
    </submittedName>
</protein>
<evidence type="ECO:0000313" key="2">
    <source>
        <dbReference type="Proteomes" id="UP000284403"/>
    </source>
</evidence>
<name>A0A422N3M1_9TRYP</name>
<evidence type="ECO:0000313" key="1">
    <source>
        <dbReference type="EMBL" id="RNF00032.1"/>
    </source>
</evidence>
<comment type="caution">
    <text evidence="1">The sequence shown here is derived from an EMBL/GenBank/DDBJ whole genome shotgun (WGS) entry which is preliminary data.</text>
</comment>
<organism evidence="1 2">
    <name type="scientific">Trypanosoma conorhini</name>
    <dbReference type="NCBI Taxonomy" id="83891"/>
    <lineage>
        <taxon>Eukaryota</taxon>
        <taxon>Discoba</taxon>
        <taxon>Euglenozoa</taxon>
        <taxon>Kinetoplastea</taxon>
        <taxon>Metakinetoplastina</taxon>
        <taxon>Trypanosomatida</taxon>
        <taxon>Trypanosomatidae</taxon>
        <taxon>Trypanosoma</taxon>
    </lineage>
</organism>
<gene>
    <name evidence="1" type="ORF">Tco025E_08921</name>
</gene>